<sequence>MTGSILRRAPGAAWRYLRAAPGTFVWLAVLLATTRLVHHFPPGFRDRFLEHRSTNVHNLWRTPVRVLVASALYLDGGGWPLYFVLYNLFHVPVERWLGTWRWLGVAAVAHVGATYLSEGLVLLAVRTGYAPHSALFTRDIGVSYALAGVQGALTHRLPRPWRYGYLACLLGVYGFALAADRTFTGVGHLTAALLGLACVPAARWSARRYGTRRPRSDDRTAAG</sequence>
<keyword evidence="3" id="KW-1185">Reference proteome</keyword>
<accession>F8JY96</accession>
<keyword evidence="1" id="KW-0812">Transmembrane</keyword>
<feature type="transmembrane region" description="Helical" evidence="1">
    <location>
        <begin position="20"/>
        <end position="38"/>
    </location>
</feature>
<name>F8JY96_STREN</name>
<accession>G8WQF6</accession>
<dbReference type="OrthoDB" id="4827451at2"/>
<evidence type="ECO:0000313" key="2">
    <source>
        <dbReference type="EMBL" id="AEW94688.1"/>
    </source>
</evidence>
<protein>
    <submittedName>
        <fullName evidence="2">Uncharacterized protein</fullName>
    </submittedName>
</protein>
<dbReference type="HOGENOM" id="CLU_067786_2_0_11"/>
<keyword evidence="1" id="KW-0472">Membrane</keyword>
<dbReference type="Pfam" id="PF20401">
    <property type="entry name" value="Rhomboid_2"/>
    <property type="match status" value="1"/>
</dbReference>
<dbReference type="eggNOG" id="ENOG50334X6">
    <property type="taxonomic scope" value="Bacteria"/>
</dbReference>
<feature type="transmembrane region" description="Helical" evidence="1">
    <location>
        <begin position="59"/>
        <end position="82"/>
    </location>
</feature>
<dbReference type="Proteomes" id="UP000007842">
    <property type="component" value="Chromosome"/>
</dbReference>
<dbReference type="PATRIC" id="fig|1003195.11.peg.3844"/>
<evidence type="ECO:0000256" key="1">
    <source>
        <dbReference type="SAM" id="Phobius"/>
    </source>
</evidence>
<evidence type="ECO:0000313" key="3">
    <source>
        <dbReference type="Proteomes" id="UP000007842"/>
    </source>
</evidence>
<dbReference type="KEGG" id="scy:SCATT_23170"/>
<dbReference type="RefSeq" id="WP_014143077.1">
    <property type="nucleotide sequence ID" value="NC_016111.1"/>
</dbReference>
<dbReference type="STRING" id="1003195.SCATT_23170"/>
<feature type="transmembrane region" description="Helical" evidence="1">
    <location>
        <begin position="185"/>
        <end position="206"/>
    </location>
</feature>
<gene>
    <name evidence="2" type="ordered locus">SCATT_23170</name>
</gene>
<feature type="transmembrane region" description="Helical" evidence="1">
    <location>
        <begin position="102"/>
        <end position="125"/>
    </location>
</feature>
<dbReference type="EMBL" id="CP003219">
    <property type="protein sequence ID" value="AEW94688.1"/>
    <property type="molecule type" value="Genomic_DNA"/>
</dbReference>
<feature type="transmembrane region" description="Helical" evidence="1">
    <location>
        <begin position="163"/>
        <end position="179"/>
    </location>
</feature>
<organism evidence="2 3">
    <name type="scientific">Streptantibioticus cattleyicolor (strain ATCC 35852 / DSM 46488 / JCM 4925 / NBRC 14057 / NRRL 8057)</name>
    <name type="common">Streptomyces cattleya</name>
    <dbReference type="NCBI Taxonomy" id="1003195"/>
    <lineage>
        <taxon>Bacteria</taxon>
        <taxon>Bacillati</taxon>
        <taxon>Actinomycetota</taxon>
        <taxon>Actinomycetes</taxon>
        <taxon>Kitasatosporales</taxon>
        <taxon>Streptomycetaceae</taxon>
        <taxon>Streptantibioticus</taxon>
    </lineage>
</organism>
<dbReference type="KEGG" id="sct:SCAT_2331"/>
<keyword evidence="1" id="KW-1133">Transmembrane helix</keyword>
<dbReference type="AlphaFoldDB" id="F8JY96"/>
<proteinExistence type="predicted"/>
<reference evidence="3" key="1">
    <citation type="submission" date="2011-12" db="EMBL/GenBank/DDBJ databases">
        <title>Complete genome sequence of Streptomyces cattleya strain DSM 46488.</title>
        <authorList>
            <person name="Ou H.-Y."/>
            <person name="Li P."/>
            <person name="Zhao C."/>
            <person name="O'Hagan D."/>
            <person name="Deng Z."/>
        </authorList>
    </citation>
    <scope>NUCLEOTIDE SEQUENCE [LARGE SCALE GENOMIC DNA]</scope>
    <source>
        <strain evidence="3">ATCC 35852 / DSM 46488 / JCM 4925 / NBRC 14057 / NRRL 8057</strain>
    </source>
</reference>
<dbReference type="InterPro" id="IPR046862">
    <property type="entry name" value="Rhomboid_2"/>
</dbReference>